<feature type="domain" description="ENPP1-3/EXOG-like endonuclease/phosphodiesterase" evidence="3">
    <location>
        <begin position="118"/>
        <end position="304"/>
    </location>
</feature>
<dbReference type="InterPro" id="IPR044925">
    <property type="entry name" value="His-Me_finger_sf"/>
</dbReference>
<dbReference type="Gene3D" id="3.40.570.10">
    <property type="entry name" value="Extracellular Endonuclease, subunit A"/>
    <property type="match status" value="1"/>
</dbReference>
<dbReference type="RefSeq" id="WP_172175881.1">
    <property type="nucleotide sequence ID" value="NZ_CASGKG010000014.1"/>
</dbReference>
<dbReference type="InterPro" id="IPR040255">
    <property type="entry name" value="Non-specific_endonuclease"/>
</dbReference>
<evidence type="ECO:0000259" key="3">
    <source>
        <dbReference type="SMART" id="SM00477"/>
    </source>
</evidence>
<dbReference type="PROSITE" id="PS51257">
    <property type="entry name" value="PROKAR_LIPOPROTEIN"/>
    <property type="match status" value="1"/>
</dbReference>
<dbReference type="SMART" id="SM00892">
    <property type="entry name" value="Endonuclease_NS"/>
    <property type="match status" value="1"/>
</dbReference>
<evidence type="ECO:0000256" key="1">
    <source>
        <dbReference type="SAM" id="MobiDB-lite"/>
    </source>
</evidence>
<evidence type="ECO:0000313" key="6">
    <source>
        <dbReference type="Proteomes" id="UP001193734"/>
    </source>
</evidence>
<dbReference type="SUPFAM" id="SSF54060">
    <property type="entry name" value="His-Me finger endonucleases"/>
    <property type="match status" value="1"/>
</dbReference>
<keyword evidence="5" id="KW-0378">Hydrolase</keyword>
<dbReference type="InterPro" id="IPR044929">
    <property type="entry name" value="DNA/RNA_non-sp_Endonuclease_sf"/>
</dbReference>
<dbReference type="PANTHER" id="PTHR13966">
    <property type="entry name" value="ENDONUCLEASE RELATED"/>
    <property type="match status" value="1"/>
</dbReference>
<gene>
    <name evidence="5" type="ORF">HPS55_03115</name>
</gene>
<dbReference type="InterPro" id="IPR001604">
    <property type="entry name" value="Endo_G_ENPP1-like_dom"/>
</dbReference>
<organism evidence="5 6">
    <name type="scientific">Xylanibacter rodentium</name>
    <dbReference type="NCBI Taxonomy" id="2736289"/>
    <lineage>
        <taxon>Bacteria</taxon>
        <taxon>Pseudomonadati</taxon>
        <taxon>Bacteroidota</taxon>
        <taxon>Bacteroidia</taxon>
        <taxon>Bacteroidales</taxon>
        <taxon>Prevotellaceae</taxon>
        <taxon>Xylanibacter</taxon>
    </lineage>
</organism>
<dbReference type="SMART" id="SM00477">
    <property type="entry name" value="NUC"/>
    <property type="match status" value="1"/>
</dbReference>
<reference evidence="5 6" key="1">
    <citation type="submission" date="2020-05" db="EMBL/GenBank/DDBJ databases">
        <title>Distinct polysaccharide utilization as determinants for interspecies competition between intestinal Prevotella spp.</title>
        <authorList>
            <person name="Galvez E.J.C."/>
            <person name="Iljazovic A."/>
            <person name="Strowig T."/>
        </authorList>
    </citation>
    <scope>NUCLEOTIDE SEQUENCE [LARGE SCALE GENOMIC DNA]</scope>
    <source>
        <strain evidence="5 6">PROD</strain>
    </source>
</reference>
<dbReference type="PANTHER" id="PTHR13966:SF5">
    <property type="entry name" value="ENDONUCLEASE G, MITOCHONDRIAL"/>
    <property type="match status" value="1"/>
</dbReference>
<dbReference type="GO" id="GO:0004519">
    <property type="term" value="F:endonuclease activity"/>
    <property type="evidence" value="ECO:0007669"/>
    <property type="project" value="UniProtKB-KW"/>
</dbReference>
<feature type="region of interest" description="Disordered" evidence="1">
    <location>
        <begin position="110"/>
        <end position="144"/>
    </location>
</feature>
<keyword evidence="5" id="KW-0540">Nuclease</keyword>
<accession>A0ABX2AUE1</accession>
<comment type="caution">
    <text evidence="5">The sequence shown here is derived from an EMBL/GenBank/DDBJ whole genome shotgun (WGS) entry which is preliminary data.</text>
</comment>
<dbReference type="InterPro" id="IPR020821">
    <property type="entry name" value="ENPP1-3/EXOG-like_nuc-like"/>
</dbReference>
<name>A0ABX2AUE1_9BACT</name>
<sequence length="321" mass="37112">MTTLFKTPTRLLAVLFTVVSVASCSDDDSDNVSAGTGTSYANINRNTVTTYGKEVTRLEFPKTKDGKSIILKYYSGDTYGLNYCVEWDTEKKSQRWSCYFMVDHKDKNNTSYNKNHTYKGDAGRYNPESNPGNHPNERQYPWDPQLPEQYRWSDDLFVRSGYDHGHICPSADRQYSKEANYQTFHMTNMQPQRNAFNTKLWAVMEQKVRDVTPTAIGDTLYVCKGGTIDNESQILTRIKGKMIVPKYFYMALLLKKGDQYSAFAFWAEHINADHSNDPLKDYVITIDELEQRTGIDFFCNLPDDIENKVERSVAYNYWGFK</sequence>
<evidence type="ECO:0000256" key="2">
    <source>
        <dbReference type="SAM" id="SignalP"/>
    </source>
</evidence>
<feature type="chain" id="PRO_5046050409" evidence="2">
    <location>
        <begin position="23"/>
        <end position="321"/>
    </location>
</feature>
<dbReference type="EMBL" id="JABKKE010000003">
    <property type="protein sequence ID" value="NPE13323.1"/>
    <property type="molecule type" value="Genomic_DNA"/>
</dbReference>
<keyword evidence="6" id="KW-1185">Reference proteome</keyword>
<feature type="domain" description="DNA/RNA non-specific endonuclease/pyrophosphatase/phosphodiesterase" evidence="4">
    <location>
        <begin position="104"/>
        <end position="304"/>
    </location>
</feature>
<proteinExistence type="predicted"/>
<feature type="signal peptide" evidence="2">
    <location>
        <begin position="1"/>
        <end position="22"/>
    </location>
</feature>
<keyword evidence="2" id="KW-0732">Signal</keyword>
<evidence type="ECO:0000259" key="4">
    <source>
        <dbReference type="SMART" id="SM00892"/>
    </source>
</evidence>
<dbReference type="Pfam" id="PF01223">
    <property type="entry name" value="Endonuclease_NS"/>
    <property type="match status" value="1"/>
</dbReference>
<protein>
    <submittedName>
        <fullName evidence="5">DNA/RNA non-specific endonuclease</fullName>
    </submittedName>
</protein>
<dbReference type="Proteomes" id="UP001193734">
    <property type="component" value="Unassembled WGS sequence"/>
</dbReference>
<evidence type="ECO:0000313" key="5">
    <source>
        <dbReference type="EMBL" id="NPE13323.1"/>
    </source>
</evidence>
<keyword evidence="5" id="KW-0255">Endonuclease</keyword>